<dbReference type="RefSeq" id="WP_020807557.1">
    <property type="nucleotide sequence ID" value="NZ_BEXI01000001.1"/>
</dbReference>
<proteinExistence type="predicted"/>
<name>A0AAQ2K8T2_9LACO</name>
<dbReference type="Proteomes" id="UP001232113">
    <property type="component" value="Unassembled WGS sequence"/>
</dbReference>
<sequence length="66" mass="7827">MMLCSAVAFVEGYDPKIKLSQKQLLNMVHQIKPNEPLPKEIDGYKVKPCDDYSKRYLIYIFYRLEN</sequence>
<reference evidence="1" key="1">
    <citation type="submission" date="2023-05" db="EMBL/GenBank/DDBJ databases">
        <title>Cataloging the Phylogenetic Diversity of Human Bladder Bacteria.</title>
        <authorList>
            <person name="Du J."/>
        </authorList>
    </citation>
    <scope>NUCLEOTIDE SEQUENCE</scope>
    <source>
        <strain evidence="1">UMB6975B</strain>
    </source>
</reference>
<dbReference type="AlphaFoldDB" id="A0AAQ2K8T2"/>
<protein>
    <submittedName>
        <fullName evidence="1">Uncharacterized protein</fullName>
    </submittedName>
</protein>
<evidence type="ECO:0000313" key="2">
    <source>
        <dbReference type="Proteomes" id="UP001232113"/>
    </source>
</evidence>
<accession>A0AAQ2K8T2</accession>
<evidence type="ECO:0000313" key="1">
    <source>
        <dbReference type="EMBL" id="MDK6867811.1"/>
    </source>
</evidence>
<organism evidence="1 2">
    <name type="scientific">Lactobacillus paragasseri</name>
    <dbReference type="NCBI Taxonomy" id="2107999"/>
    <lineage>
        <taxon>Bacteria</taxon>
        <taxon>Bacillati</taxon>
        <taxon>Bacillota</taxon>
        <taxon>Bacilli</taxon>
        <taxon>Lactobacillales</taxon>
        <taxon>Lactobacillaceae</taxon>
        <taxon>Lactobacillus</taxon>
    </lineage>
</organism>
<gene>
    <name evidence="1" type="ORF">QP354_01795</name>
</gene>
<comment type="caution">
    <text evidence="1">The sequence shown here is derived from an EMBL/GenBank/DDBJ whole genome shotgun (WGS) entry which is preliminary data.</text>
</comment>
<dbReference type="EMBL" id="JASOLY010000002">
    <property type="protein sequence ID" value="MDK6867811.1"/>
    <property type="molecule type" value="Genomic_DNA"/>
</dbReference>